<evidence type="ECO:0000313" key="2">
    <source>
        <dbReference type="Proteomes" id="UP000198816"/>
    </source>
</evidence>
<sequence length="72" mass="8229">MNGPAARAMLRPVPVCSTPFGITDEWTHADQKTIGFRNECSTPFGITDEWTFKRQWEKNLKIAVLNAFRHHG</sequence>
<dbReference type="AlphaFoldDB" id="A0A1H2W217"/>
<gene>
    <name evidence="1" type="ORF">SAMN05421783_10812</name>
</gene>
<accession>A0A1H2W217</accession>
<protein>
    <submittedName>
        <fullName evidence="1">Uncharacterized protein</fullName>
    </submittedName>
</protein>
<dbReference type="EMBL" id="FNNZ01000008">
    <property type="protein sequence ID" value="SDW74702.1"/>
    <property type="molecule type" value="Genomic_DNA"/>
</dbReference>
<dbReference type="Proteomes" id="UP000198816">
    <property type="component" value="Unassembled WGS sequence"/>
</dbReference>
<organism evidence="1 2">
    <name type="scientific">Thiocapsa roseopersicina</name>
    <dbReference type="NCBI Taxonomy" id="1058"/>
    <lineage>
        <taxon>Bacteria</taxon>
        <taxon>Pseudomonadati</taxon>
        <taxon>Pseudomonadota</taxon>
        <taxon>Gammaproteobacteria</taxon>
        <taxon>Chromatiales</taxon>
        <taxon>Chromatiaceae</taxon>
        <taxon>Thiocapsa</taxon>
    </lineage>
</organism>
<proteinExistence type="predicted"/>
<reference evidence="2" key="1">
    <citation type="submission" date="2016-10" db="EMBL/GenBank/DDBJ databases">
        <authorList>
            <person name="Varghese N."/>
            <person name="Submissions S."/>
        </authorList>
    </citation>
    <scope>NUCLEOTIDE SEQUENCE [LARGE SCALE GENOMIC DNA]</scope>
    <source>
        <strain evidence="2">DSM 217</strain>
    </source>
</reference>
<name>A0A1H2W217_THIRO</name>
<evidence type="ECO:0000313" key="1">
    <source>
        <dbReference type="EMBL" id="SDW74702.1"/>
    </source>
</evidence>
<keyword evidence="2" id="KW-1185">Reference proteome</keyword>